<evidence type="ECO:0000256" key="4">
    <source>
        <dbReference type="ARBA" id="ARBA00022741"/>
    </source>
</evidence>
<gene>
    <name evidence="8" type="ORF">ACFQ38_07120</name>
</gene>
<comment type="caution">
    <text evidence="8">The sequence shown here is derived from an EMBL/GenBank/DDBJ whole genome shotgun (WGS) entry which is preliminary data.</text>
</comment>
<sequence length="754" mass="83542">MKSFFKLILSLTLVLSTAVFSAGTIVKAEEKEVKVTLLSTSDIHGRFMPWDYAIDGPNPSGSLTQLTTIIKEVRKQNPNTILLDNGDLIQDNSAELFNDQPESPLMKALNEMEFDAWSYGNHEFNFGLDVLEKVSSQYDGVKLAGNVYWENGERFLPAYTIFEKEGVKIAVIGMVTPLIVEFEKGTDHLDGLVVKNPVDETKKVVKELEGKVDVMVGVMHMGLENENGIPGTGVRDIANAVPELAAIFGGHNHVLIEKEVVNGVLITEPNKYGTHISQIDLTFEQKDGEFVLKDKDAKAIPVTSAEGTVVESDKELEEKLHKFHEFARADANVVVGQLKGMDLVPKDEIKGIPAVQIQETPLSDFFHEVMLHYSDADVVAHQIDNDKAKLDIGPIKKKDIAYNYQFAGGEVSVYEVTGKDLKDYMEWAVGYFNSSKPGDVTISFDLKRRSSKYSTNDFFGNVKYDIDLTEQPGNRIKNLRRLDGTPIQMDEKLKLGMNSYRMDFLVSPGQALEGRKFNMIWSSKDESAYGETGGTIRNLAIRYLKEEMKGEYTPIPQQNWKIVGVDTSSPAHQAVKDLVNRGILQVPTTEDGKYTNIASINANEAVTKEEIKELSTKAGVNEKQFSNVKTTGELYVKLSKMLSEPNNSKDEDAKDNASPSKPAPTPGKPEKPGKPGKPESKPGKPAPVESKATIGVVSSHSLYVRSQPSNNGKIVGAVSKNTEVKILGNKKGWYQIEYKGKKAYVYSRYVKVIK</sequence>
<evidence type="ECO:0000256" key="1">
    <source>
        <dbReference type="ARBA" id="ARBA00006654"/>
    </source>
</evidence>
<dbReference type="InterPro" id="IPR006179">
    <property type="entry name" value="5_nucleotidase/apyrase"/>
</dbReference>
<dbReference type="SUPFAM" id="SSF55816">
    <property type="entry name" value="5'-nucleotidase (syn. UDP-sugar hydrolase), C-terminal domain"/>
    <property type="match status" value="1"/>
</dbReference>
<keyword evidence="9" id="KW-1185">Reference proteome</keyword>
<evidence type="ECO:0000256" key="5">
    <source>
        <dbReference type="RuleBase" id="RU362119"/>
    </source>
</evidence>
<dbReference type="PRINTS" id="PR01607">
    <property type="entry name" value="APYRASEFAMLY"/>
</dbReference>
<dbReference type="PROSITE" id="PS51781">
    <property type="entry name" value="SH3B"/>
    <property type="match status" value="1"/>
</dbReference>
<feature type="region of interest" description="Disordered" evidence="6">
    <location>
        <begin position="644"/>
        <end position="689"/>
    </location>
</feature>
<evidence type="ECO:0000313" key="9">
    <source>
        <dbReference type="Proteomes" id="UP001597231"/>
    </source>
</evidence>
<keyword evidence="2" id="KW-0479">Metal-binding</keyword>
<dbReference type="Pfam" id="PF02872">
    <property type="entry name" value="5_nucleotid_C"/>
    <property type="match status" value="1"/>
</dbReference>
<comment type="similarity">
    <text evidence="1 5">Belongs to the 5'-nucleotidase family.</text>
</comment>
<evidence type="ECO:0000259" key="7">
    <source>
        <dbReference type="PROSITE" id="PS51781"/>
    </source>
</evidence>
<dbReference type="SMART" id="SM00287">
    <property type="entry name" value="SH3b"/>
    <property type="match status" value="1"/>
</dbReference>
<name>A0ABW3TX23_9BACL</name>
<dbReference type="Pfam" id="PF00149">
    <property type="entry name" value="Metallophos"/>
    <property type="match status" value="1"/>
</dbReference>
<evidence type="ECO:0000256" key="2">
    <source>
        <dbReference type="ARBA" id="ARBA00022723"/>
    </source>
</evidence>
<keyword evidence="5" id="KW-0378">Hydrolase</keyword>
<dbReference type="PANTHER" id="PTHR11575">
    <property type="entry name" value="5'-NUCLEOTIDASE-RELATED"/>
    <property type="match status" value="1"/>
</dbReference>
<organism evidence="8 9">
    <name type="scientific">Sporosarcina contaminans</name>
    <dbReference type="NCBI Taxonomy" id="633403"/>
    <lineage>
        <taxon>Bacteria</taxon>
        <taxon>Bacillati</taxon>
        <taxon>Bacillota</taxon>
        <taxon>Bacilli</taxon>
        <taxon>Bacillales</taxon>
        <taxon>Caryophanaceae</taxon>
        <taxon>Sporosarcina</taxon>
    </lineage>
</organism>
<feature type="compositionally biased region" description="Basic and acidic residues" evidence="6">
    <location>
        <begin position="668"/>
        <end position="682"/>
    </location>
</feature>
<dbReference type="InterPro" id="IPR008334">
    <property type="entry name" value="5'-Nucleotdase_C"/>
</dbReference>
<dbReference type="Proteomes" id="UP001597231">
    <property type="component" value="Unassembled WGS sequence"/>
</dbReference>
<dbReference type="Pfam" id="PF08239">
    <property type="entry name" value="SH3_3"/>
    <property type="match status" value="1"/>
</dbReference>
<dbReference type="EMBL" id="JBHTLT010000034">
    <property type="protein sequence ID" value="MFD1204869.1"/>
    <property type="molecule type" value="Genomic_DNA"/>
</dbReference>
<dbReference type="InterPro" id="IPR041827">
    <property type="entry name" value="CpdB_N"/>
</dbReference>
<feature type="signal peptide" evidence="5">
    <location>
        <begin position="1"/>
        <end position="21"/>
    </location>
</feature>
<keyword evidence="4 5" id="KW-0547">Nucleotide-binding</keyword>
<evidence type="ECO:0000256" key="6">
    <source>
        <dbReference type="SAM" id="MobiDB-lite"/>
    </source>
</evidence>
<feature type="domain" description="SH3b" evidence="7">
    <location>
        <begin position="692"/>
        <end position="754"/>
    </location>
</feature>
<dbReference type="SUPFAM" id="SSF56300">
    <property type="entry name" value="Metallo-dependent phosphatases"/>
    <property type="match status" value="1"/>
</dbReference>
<dbReference type="InterPro" id="IPR004843">
    <property type="entry name" value="Calcineurin-like_PHP"/>
</dbReference>
<dbReference type="InterPro" id="IPR036907">
    <property type="entry name" value="5'-Nucleotdase_C_sf"/>
</dbReference>
<dbReference type="InterPro" id="IPR029052">
    <property type="entry name" value="Metallo-depent_PP-like"/>
</dbReference>
<dbReference type="Gene3D" id="2.30.30.40">
    <property type="entry name" value="SH3 Domains"/>
    <property type="match status" value="1"/>
</dbReference>
<keyword evidence="3 5" id="KW-0732">Signal</keyword>
<reference evidence="9" key="1">
    <citation type="journal article" date="2019" name="Int. J. Syst. Evol. Microbiol.">
        <title>The Global Catalogue of Microorganisms (GCM) 10K type strain sequencing project: providing services to taxonomists for standard genome sequencing and annotation.</title>
        <authorList>
            <consortium name="The Broad Institute Genomics Platform"/>
            <consortium name="The Broad Institute Genome Sequencing Center for Infectious Disease"/>
            <person name="Wu L."/>
            <person name="Ma J."/>
        </authorList>
    </citation>
    <scope>NUCLEOTIDE SEQUENCE [LARGE SCALE GENOMIC DNA]</scope>
    <source>
        <strain evidence="9">CCUG 53915</strain>
    </source>
</reference>
<dbReference type="PANTHER" id="PTHR11575:SF6">
    <property type="entry name" value="2',3'-CYCLIC-NUCLEOTIDE 2'-PHOSPHODIESTERASE_3'-NUCLEOTIDASE"/>
    <property type="match status" value="1"/>
</dbReference>
<proteinExistence type="inferred from homology"/>
<dbReference type="Gene3D" id="3.90.780.10">
    <property type="entry name" value="5'-Nucleotidase, C-terminal domain"/>
    <property type="match status" value="1"/>
</dbReference>
<protein>
    <submittedName>
        <fullName evidence="8">5'-nucleotidase C-terminal domain-containing protein</fullName>
    </submittedName>
</protein>
<dbReference type="InterPro" id="IPR003646">
    <property type="entry name" value="SH3-like_bac-type"/>
</dbReference>
<accession>A0ABW3TX23</accession>
<dbReference type="Gene3D" id="3.60.21.10">
    <property type="match status" value="1"/>
</dbReference>
<evidence type="ECO:0000256" key="3">
    <source>
        <dbReference type="ARBA" id="ARBA00022729"/>
    </source>
</evidence>
<feature type="chain" id="PRO_5044973486" evidence="5">
    <location>
        <begin position="22"/>
        <end position="754"/>
    </location>
</feature>
<dbReference type="RefSeq" id="WP_381480198.1">
    <property type="nucleotide sequence ID" value="NZ_JBHTLT010000034.1"/>
</dbReference>
<dbReference type="CDD" id="cd07410">
    <property type="entry name" value="MPP_CpdB_N"/>
    <property type="match status" value="1"/>
</dbReference>
<evidence type="ECO:0000313" key="8">
    <source>
        <dbReference type="EMBL" id="MFD1204869.1"/>
    </source>
</evidence>